<evidence type="ECO:0000313" key="2">
    <source>
        <dbReference type="Proteomes" id="UP000306402"/>
    </source>
</evidence>
<reference evidence="1 2" key="1">
    <citation type="submission" date="2019-05" db="EMBL/GenBank/DDBJ databases">
        <authorList>
            <person name="Qu J.-H."/>
        </authorList>
    </citation>
    <scope>NUCLEOTIDE SEQUENCE [LARGE SCALE GENOMIC DNA]</scope>
    <source>
        <strain evidence="1 2">T17</strain>
    </source>
</reference>
<dbReference type="OrthoDB" id="672984at2"/>
<organism evidence="1 2">
    <name type="scientific">Dyadobacter luticola</name>
    <dbReference type="NCBI Taxonomy" id="1979387"/>
    <lineage>
        <taxon>Bacteria</taxon>
        <taxon>Pseudomonadati</taxon>
        <taxon>Bacteroidota</taxon>
        <taxon>Cytophagia</taxon>
        <taxon>Cytophagales</taxon>
        <taxon>Spirosomataceae</taxon>
        <taxon>Dyadobacter</taxon>
    </lineage>
</organism>
<dbReference type="RefSeq" id="WP_138366694.1">
    <property type="nucleotide sequence ID" value="NZ_VCEJ01000004.1"/>
</dbReference>
<accession>A0A5R9KYG5</accession>
<comment type="caution">
    <text evidence="1">The sequence shown here is derived from an EMBL/GenBank/DDBJ whole genome shotgun (WGS) entry which is preliminary data.</text>
</comment>
<proteinExistence type="predicted"/>
<dbReference type="AlphaFoldDB" id="A0A5R9KYG5"/>
<evidence type="ECO:0000313" key="1">
    <source>
        <dbReference type="EMBL" id="TLV01323.1"/>
    </source>
</evidence>
<protein>
    <submittedName>
        <fullName evidence="1">Uncharacterized protein</fullName>
    </submittedName>
</protein>
<dbReference type="Proteomes" id="UP000306402">
    <property type="component" value="Unassembled WGS sequence"/>
</dbReference>
<dbReference type="EMBL" id="VCEJ01000004">
    <property type="protein sequence ID" value="TLV01323.1"/>
    <property type="molecule type" value="Genomic_DNA"/>
</dbReference>
<keyword evidence="2" id="KW-1185">Reference proteome</keyword>
<gene>
    <name evidence="1" type="ORF">FEN17_17970</name>
</gene>
<name>A0A5R9KYG5_9BACT</name>
<sequence>MKIYCILITILVIASGNPIYPQKLDGSKLVITRTLPGGSTYMRSNRKGILANYPYLYVRKDGKVTLITKANPFRHSFNQTSVEITNNKSFGDSLGGPLNIKGLPNLSIPQGIDTAPAKEKLKLNSNLTKKQREEKGNEIDQLSANITSRLNTIRSLQRSLVDLSDEYELKRTTYKERYRILQTNLFDRTKLLEEKKLIVLDSISLVTLTKQTFEDFFRPFSSPPSTTLTSFINEYAVNRINALKTEVEGPGGLNELYQKLRDQISTIKVLATKLLEEDGDKLSPKGRQMLVDLTVTSQTTLFSLEKTNSDLQKMNDILKSTDWPLQFTRFWEAKEEILNAQFSRILEATATGDQVTIKQSFRLIHLEDGKVISGKSETDTTYIVKVKGILHINISGGLGFPFRTEDKYIVKSDGTNSVTMGTIERAKAGIGSPYLVTMFDISWSNYSNVTPLVSTGIGYPIAGGSLAGFVGGGVAFGVAGRRVLFHSGVSYIQSKVLSGGYKTGDTVAGGFEVPVVTGYKVKPFFSFTYNLGQLK</sequence>